<organism evidence="9 10">
    <name type="scientific">Eubacterium ramulus</name>
    <dbReference type="NCBI Taxonomy" id="39490"/>
    <lineage>
        <taxon>Bacteria</taxon>
        <taxon>Bacillati</taxon>
        <taxon>Bacillota</taxon>
        <taxon>Clostridia</taxon>
        <taxon>Eubacteriales</taxon>
        <taxon>Eubacteriaceae</taxon>
        <taxon>Eubacterium</taxon>
    </lineage>
</organism>
<feature type="transmembrane region" description="Helical" evidence="8">
    <location>
        <begin position="554"/>
        <end position="579"/>
    </location>
</feature>
<dbReference type="RefSeq" id="WP_055290235.1">
    <property type="nucleotide sequence ID" value="NZ_CP173382.1"/>
</dbReference>
<dbReference type="STRING" id="39490.ERS852448_01570"/>
<name>A0A173TQR0_EUBRA</name>
<keyword evidence="4 8" id="KW-0812">Transmembrane</keyword>
<evidence type="ECO:0000256" key="3">
    <source>
        <dbReference type="ARBA" id="ARBA00022448"/>
    </source>
</evidence>
<keyword evidence="3" id="KW-0813">Transport</keyword>
<feature type="transmembrane region" description="Helical" evidence="8">
    <location>
        <begin position="472"/>
        <end position="493"/>
    </location>
</feature>
<keyword evidence="6" id="KW-0406">Ion transport</keyword>
<dbReference type="PANTHER" id="PTHR11629">
    <property type="entry name" value="VACUOLAR PROTON ATPASES"/>
    <property type="match status" value="1"/>
</dbReference>
<dbReference type="OrthoDB" id="9803814at2"/>
<evidence type="ECO:0000313" key="9">
    <source>
        <dbReference type="EMBL" id="CUN03518.1"/>
    </source>
</evidence>
<keyword evidence="5 8" id="KW-1133">Transmembrane helix</keyword>
<protein>
    <submittedName>
        <fullName evidence="9">V-type ATP synthase subunit I</fullName>
    </submittedName>
</protein>
<accession>A0A173TQR0</accession>
<evidence type="ECO:0000256" key="5">
    <source>
        <dbReference type="ARBA" id="ARBA00022989"/>
    </source>
</evidence>
<dbReference type="GO" id="GO:0016471">
    <property type="term" value="C:vacuolar proton-transporting V-type ATPase complex"/>
    <property type="evidence" value="ECO:0007669"/>
    <property type="project" value="TreeGrafter"/>
</dbReference>
<keyword evidence="7 8" id="KW-0472">Membrane</keyword>
<dbReference type="GO" id="GO:0007035">
    <property type="term" value="P:vacuolar acidification"/>
    <property type="evidence" value="ECO:0007669"/>
    <property type="project" value="TreeGrafter"/>
</dbReference>
<evidence type="ECO:0000256" key="2">
    <source>
        <dbReference type="ARBA" id="ARBA00009904"/>
    </source>
</evidence>
<dbReference type="PANTHER" id="PTHR11629:SF63">
    <property type="entry name" value="V-TYPE PROTON ATPASE SUBUNIT A"/>
    <property type="match status" value="1"/>
</dbReference>
<dbReference type="EMBL" id="CYYA01000009">
    <property type="protein sequence ID" value="CUN03518.1"/>
    <property type="molecule type" value="Genomic_DNA"/>
</dbReference>
<dbReference type="GO" id="GO:0033179">
    <property type="term" value="C:proton-transporting V-type ATPase, V0 domain"/>
    <property type="evidence" value="ECO:0007669"/>
    <property type="project" value="InterPro"/>
</dbReference>
<dbReference type="AlphaFoldDB" id="A0A173TQR0"/>
<dbReference type="InterPro" id="IPR002490">
    <property type="entry name" value="V-ATPase_116kDa_su"/>
</dbReference>
<evidence type="ECO:0000313" key="10">
    <source>
        <dbReference type="Proteomes" id="UP000095492"/>
    </source>
</evidence>
<proteinExistence type="inferred from homology"/>
<evidence type="ECO:0000256" key="1">
    <source>
        <dbReference type="ARBA" id="ARBA00004141"/>
    </source>
</evidence>
<comment type="subcellular location">
    <subcellularLocation>
        <location evidence="1">Membrane</location>
        <topology evidence="1">Multi-pass membrane protein</topology>
    </subcellularLocation>
</comment>
<feature type="transmembrane region" description="Helical" evidence="8">
    <location>
        <begin position="356"/>
        <end position="378"/>
    </location>
</feature>
<evidence type="ECO:0000256" key="7">
    <source>
        <dbReference type="ARBA" id="ARBA00023136"/>
    </source>
</evidence>
<sequence>MIEKMKMVCVVSSVSRKDEMLDGLRTLGLLHLAEKKSPARAVAERFTTLSKTASALTDYAPDKKSRSKESTPVLSDSEFEELYQGVLSALDRKSALEQEISAANAEIERIKAWGNFSPDEVTALKDAGYDLHFYRLGRNEYQTAVQDPEIRLIQLASIDKMHTVAVLGSLPPTIPATEFTLPEKGMDALVAEIEQCRQEILTCEETLKKASIYDASFQVQMLKAQNEENYSSASETSEHDEDFVWISGYLPETDLPKFKAAATKHQWAWAMDDVTEDDTEVPTKVKYGKVSGLIRPVFDILGILPGYRESDISLWFFLFFTLFFAMIIGDAGYGCLILIATIALVAKTKKFNTTTYLLLVLSIATIVWGAVTGTWFGMEKAMHVPFLKALVIPQFANYPEYFGVSAVTQQNAIMKFSFTIGAIQMALGSLISIKKKLSEKNLSWVADLGWLVAVIGMYLLSLYLVIGQKLNIKPIFGMVGIAFILVVLFGGMAPDKTIGQGLKAGLGDAFTVFLNTISCFGNVMSYIRLFAVGMAGFAISQSFNGIAAGFHGPLIILGVVVVLIGHGLNIIMCFLSVVVHGVRLNVLEFSGQAGLEWTGIAYEPFKVNEKIKK</sequence>
<gene>
    <name evidence="9" type="ORF">ERS852448_01570</name>
</gene>
<dbReference type="GO" id="GO:0046961">
    <property type="term" value="F:proton-transporting ATPase activity, rotational mechanism"/>
    <property type="evidence" value="ECO:0007669"/>
    <property type="project" value="InterPro"/>
</dbReference>
<dbReference type="Proteomes" id="UP000095492">
    <property type="component" value="Unassembled WGS sequence"/>
</dbReference>
<dbReference type="GeneID" id="97391536"/>
<evidence type="ECO:0000256" key="4">
    <source>
        <dbReference type="ARBA" id="ARBA00022692"/>
    </source>
</evidence>
<reference evidence="9 10" key="1">
    <citation type="submission" date="2015-09" db="EMBL/GenBank/DDBJ databases">
        <authorList>
            <consortium name="Pathogen Informatics"/>
        </authorList>
    </citation>
    <scope>NUCLEOTIDE SEQUENCE [LARGE SCALE GENOMIC DNA]</scope>
    <source>
        <strain evidence="9 10">2789STDY5608891</strain>
    </source>
</reference>
<feature type="transmembrane region" description="Helical" evidence="8">
    <location>
        <begin position="445"/>
        <end position="466"/>
    </location>
</feature>
<feature type="transmembrane region" description="Helical" evidence="8">
    <location>
        <begin position="505"/>
        <end position="523"/>
    </location>
</feature>
<feature type="transmembrane region" description="Helical" evidence="8">
    <location>
        <begin position="314"/>
        <end position="344"/>
    </location>
</feature>
<evidence type="ECO:0000256" key="6">
    <source>
        <dbReference type="ARBA" id="ARBA00023065"/>
    </source>
</evidence>
<dbReference type="GO" id="GO:0051117">
    <property type="term" value="F:ATPase binding"/>
    <property type="evidence" value="ECO:0007669"/>
    <property type="project" value="TreeGrafter"/>
</dbReference>
<comment type="similarity">
    <text evidence="2">Belongs to the V-ATPase 116 kDa subunit family.</text>
</comment>
<evidence type="ECO:0000256" key="8">
    <source>
        <dbReference type="SAM" id="Phobius"/>
    </source>
</evidence>